<evidence type="ECO:0000259" key="3">
    <source>
        <dbReference type="Pfam" id="PF01593"/>
    </source>
</evidence>
<feature type="domain" description="Amine oxidase" evidence="3">
    <location>
        <begin position="81"/>
        <end position="518"/>
    </location>
</feature>
<proteinExistence type="predicted"/>
<dbReference type="PANTHER" id="PTHR10742">
    <property type="entry name" value="FLAVIN MONOAMINE OXIDASE"/>
    <property type="match status" value="1"/>
</dbReference>
<dbReference type="Pfam" id="PF01593">
    <property type="entry name" value="Amino_oxidase"/>
    <property type="match status" value="1"/>
</dbReference>
<comment type="caution">
    <text evidence="4">The sequence shown here is derived from an EMBL/GenBank/DDBJ whole genome shotgun (WGS) entry which is preliminary data.</text>
</comment>
<evidence type="ECO:0000256" key="2">
    <source>
        <dbReference type="ARBA" id="ARBA00023002"/>
    </source>
</evidence>
<dbReference type="SUPFAM" id="SSF51905">
    <property type="entry name" value="FAD/NAD(P)-binding domain"/>
    <property type="match status" value="1"/>
</dbReference>
<keyword evidence="2" id="KW-0560">Oxidoreductase</keyword>
<dbReference type="InterPro" id="IPR002937">
    <property type="entry name" value="Amino_oxidase"/>
</dbReference>
<dbReference type="EMBL" id="QMEC01000122">
    <property type="protein sequence ID" value="NMF65860.1"/>
    <property type="molecule type" value="Genomic_DNA"/>
</dbReference>
<evidence type="ECO:0000313" key="4">
    <source>
        <dbReference type="EMBL" id="NMF65860.1"/>
    </source>
</evidence>
<dbReference type="Gene3D" id="1.10.405.10">
    <property type="entry name" value="Guanine Nucleotide Dissociation Inhibitor, domain 1"/>
    <property type="match status" value="1"/>
</dbReference>
<dbReference type="SUPFAM" id="SSF54373">
    <property type="entry name" value="FAD-linked reductases, C-terminal domain"/>
    <property type="match status" value="1"/>
</dbReference>
<dbReference type="PANTHER" id="PTHR10742:SF410">
    <property type="entry name" value="LYSINE-SPECIFIC HISTONE DEMETHYLASE 2"/>
    <property type="match status" value="1"/>
</dbReference>
<dbReference type="PRINTS" id="PR00757">
    <property type="entry name" value="AMINEOXDASEF"/>
</dbReference>
<dbReference type="Gene3D" id="3.90.660.10">
    <property type="match status" value="1"/>
</dbReference>
<dbReference type="Gene3D" id="3.50.50.60">
    <property type="entry name" value="FAD/NAD(P)-binding domain"/>
    <property type="match status" value="1"/>
</dbReference>
<dbReference type="InterPro" id="IPR050281">
    <property type="entry name" value="Flavin_monoamine_oxidase"/>
</dbReference>
<evidence type="ECO:0000313" key="5">
    <source>
        <dbReference type="Proteomes" id="UP000762253"/>
    </source>
</evidence>
<organism evidence="4 5">
    <name type="scientific">Brasilonema octagenarum UFV-OR1</name>
    <dbReference type="NCBI Taxonomy" id="417115"/>
    <lineage>
        <taxon>Bacteria</taxon>
        <taxon>Bacillati</taxon>
        <taxon>Cyanobacteriota</taxon>
        <taxon>Cyanophyceae</taxon>
        <taxon>Nostocales</taxon>
        <taxon>Scytonemataceae</taxon>
        <taxon>Brasilonema</taxon>
        <taxon>Octagenarum group</taxon>
    </lineage>
</organism>
<dbReference type="Proteomes" id="UP000762253">
    <property type="component" value="Unassembled WGS sequence"/>
</dbReference>
<gene>
    <name evidence="4" type="ORF">DP115_25170</name>
</gene>
<accession>A0ABX1MDL1</accession>
<reference evidence="4 5" key="1">
    <citation type="submission" date="2018-06" db="EMBL/GenBank/DDBJ databases">
        <title>Comparative genomics of Brasilonema spp. strains.</title>
        <authorList>
            <person name="Alvarenga D.O."/>
            <person name="Fiore M.F."/>
            <person name="Varani A.M."/>
        </authorList>
    </citation>
    <scope>NUCLEOTIDE SEQUENCE [LARGE SCALE GENOMIC DNA]</scope>
    <source>
        <strain evidence="4 5">UFV-OR1</strain>
    </source>
</reference>
<evidence type="ECO:0000256" key="1">
    <source>
        <dbReference type="ARBA" id="ARBA00001974"/>
    </source>
</evidence>
<protein>
    <submittedName>
        <fullName evidence="4">Monoamine oxidase</fullName>
    </submittedName>
</protein>
<comment type="cofactor">
    <cofactor evidence="1">
        <name>FAD</name>
        <dbReference type="ChEBI" id="CHEBI:57692"/>
    </cofactor>
</comment>
<dbReference type="RefSeq" id="WP_169267427.1">
    <property type="nucleotide sequence ID" value="NZ_QMEC01000122.1"/>
</dbReference>
<dbReference type="InterPro" id="IPR001613">
    <property type="entry name" value="Flavin_amine_oxidase"/>
</dbReference>
<keyword evidence="5" id="KW-1185">Reference proteome</keyword>
<sequence>MTRSALMALLRRAYKITQVSLETGIPTDEIVEIFHQKTTRRRLIYGGLGLASAISAVTWDDGGDSVAYATIPKVLVVGAGIAGLVAAYRLSQAGVPVDIVEARNRIGGRIYTLQNALGTSIPVDLGGEFIDTNHTSLRSLAQELGLQIADLSAADKDLIQGTLYFQGRKISEKEILQWFTPLVQKIKRDLAAIGKIPVTYRTHNQVASKLDNTSITQYLEEAQVHPLLSQRIQVAYTGLYGREAREQSSLNMLLFIGTDPKSFQISAESDERYQIVGGNDQIPRLLARILTNSIETGTELEAIATRSDGSYRVSLRSGNRSFERTYERVLLALPFSTLRQVSLNVDLPAVKKKAIAQLGYGNNAKLITAYQERIWRTRYNSTAFVSSDLDFQSIWEASRYQPGSNGLLTNFTGGQSSLLLGQGSAEFQGQKLLTQLEKIFPGIPSVRKGEAIRAYWPTEPYTRASYACYLVGQWTTIAGAEQENVGNLFFAGEHCSQKFQGYMEGGCRTGEMAAVQILRSLGLKKSAAQQQARMTRTRGVAV</sequence>
<name>A0ABX1MDL1_9CYAN</name>
<dbReference type="InterPro" id="IPR036188">
    <property type="entry name" value="FAD/NAD-bd_sf"/>
</dbReference>